<gene>
    <name evidence="1" type="ORF">O6H91_17G068300</name>
</gene>
<evidence type="ECO:0000313" key="2">
    <source>
        <dbReference type="Proteomes" id="UP001162992"/>
    </source>
</evidence>
<reference evidence="2" key="1">
    <citation type="journal article" date="2024" name="Proc. Natl. Acad. Sci. U.S.A.">
        <title>Extraordinary preservation of gene collinearity over three hundred million years revealed in homosporous lycophytes.</title>
        <authorList>
            <person name="Li C."/>
            <person name="Wickell D."/>
            <person name="Kuo L.Y."/>
            <person name="Chen X."/>
            <person name="Nie B."/>
            <person name="Liao X."/>
            <person name="Peng D."/>
            <person name="Ji J."/>
            <person name="Jenkins J."/>
            <person name="Williams M."/>
            <person name="Shu S."/>
            <person name="Plott C."/>
            <person name="Barry K."/>
            <person name="Rajasekar S."/>
            <person name="Grimwood J."/>
            <person name="Han X."/>
            <person name="Sun S."/>
            <person name="Hou Z."/>
            <person name="He W."/>
            <person name="Dai G."/>
            <person name="Sun C."/>
            <person name="Schmutz J."/>
            <person name="Leebens-Mack J.H."/>
            <person name="Li F.W."/>
            <person name="Wang L."/>
        </authorList>
    </citation>
    <scope>NUCLEOTIDE SEQUENCE [LARGE SCALE GENOMIC DNA]</scope>
    <source>
        <strain evidence="2">cv. PW_Plant_1</strain>
    </source>
</reference>
<keyword evidence="2" id="KW-1185">Reference proteome</keyword>
<dbReference type="Proteomes" id="UP001162992">
    <property type="component" value="Chromosome 17"/>
</dbReference>
<protein>
    <submittedName>
        <fullName evidence="1">Uncharacterized protein</fullName>
    </submittedName>
</protein>
<accession>A0ACC2B7U8</accession>
<evidence type="ECO:0000313" key="1">
    <source>
        <dbReference type="EMBL" id="KAJ7525820.1"/>
    </source>
</evidence>
<dbReference type="EMBL" id="CM055108">
    <property type="protein sequence ID" value="KAJ7525820.1"/>
    <property type="molecule type" value="Genomic_DNA"/>
</dbReference>
<comment type="caution">
    <text evidence="1">The sequence shown here is derived from an EMBL/GenBank/DDBJ whole genome shotgun (WGS) entry which is preliminary data.</text>
</comment>
<organism evidence="1 2">
    <name type="scientific">Diphasiastrum complanatum</name>
    <name type="common">Issler's clubmoss</name>
    <name type="synonym">Lycopodium complanatum</name>
    <dbReference type="NCBI Taxonomy" id="34168"/>
    <lineage>
        <taxon>Eukaryota</taxon>
        <taxon>Viridiplantae</taxon>
        <taxon>Streptophyta</taxon>
        <taxon>Embryophyta</taxon>
        <taxon>Tracheophyta</taxon>
        <taxon>Lycopodiopsida</taxon>
        <taxon>Lycopodiales</taxon>
        <taxon>Lycopodiaceae</taxon>
        <taxon>Lycopodioideae</taxon>
        <taxon>Diphasiastrum</taxon>
    </lineage>
</organism>
<name>A0ACC2B7U8_DIPCM</name>
<proteinExistence type="predicted"/>
<sequence>MRDGRALAFIILHLRDNVIIHVSHAKTSKQAWDILVETFESQDVKTTLDLRSLIGQLDAVGSAVGKSEAKPSKKKGKCNYSKKEGHYIKEWRKKIPNEKKEAEAHVASTSEHEKLFSATMSSTCQYTAEGSHWYIDSGATQPLTSQKEWFSSLNEVPHEVPQKRIKIGNDKKTWRRKDAERSLNGAGATPGICMASQSTVLPVPVPTSKEVEAHVASTSEHEKTATMFSTCRYTGEGFHWYIHSGATQHMTSQKEWFSSLNEVPQKWIKIGSDKKTYRRKAAERSLSGAGATPGICVASPVPASKETAVCTSAQLTAIFTEKYAAYAVSPSPSSLPIPRFLKFPEQRSHTLQVASCEEFEEFSLSTFASTPCPSHESPSSMYSYLDQKSRANSVDTATATKHL</sequence>